<organism evidence="5 6">
    <name type="scientific">Domibacillus epiphyticus</name>
    <dbReference type="NCBI Taxonomy" id="1714355"/>
    <lineage>
        <taxon>Bacteria</taxon>
        <taxon>Bacillati</taxon>
        <taxon>Bacillota</taxon>
        <taxon>Bacilli</taxon>
        <taxon>Bacillales</taxon>
        <taxon>Bacillaceae</taxon>
        <taxon>Domibacillus</taxon>
    </lineage>
</organism>
<dbReference type="InterPro" id="IPR016039">
    <property type="entry name" value="Thiolase-like"/>
</dbReference>
<dbReference type="InterPro" id="IPR020841">
    <property type="entry name" value="PKS_Beta-ketoAc_synthase_dom"/>
</dbReference>
<dbReference type="Pfam" id="PF00109">
    <property type="entry name" value="ketoacyl-synt"/>
    <property type="match status" value="1"/>
</dbReference>
<dbReference type="Gene3D" id="3.40.47.10">
    <property type="match status" value="2"/>
</dbReference>
<evidence type="ECO:0000256" key="2">
    <source>
        <dbReference type="ARBA" id="ARBA00022679"/>
    </source>
</evidence>
<dbReference type="GO" id="GO:0006633">
    <property type="term" value="P:fatty acid biosynthetic process"/>
    <property type="evidence" value="ECO:0007669"/>
    <property type="project" value="TreeGrafter"/>
</dbReference>
<name>A0A1V2A5T7_9BACI</name>
<gene>
    <name evidence="5" type="ORF">BTO28_13720</name>
</gene>
<proteinExistence type="inferred from homology"/>
<dbReference type="GO" id="GO:0004315">
    <property type="term" value="F:3-oxoacyl-[acyl-carrier-protein] synthase activity"/>
    <property type="evidence" value="ECO:0007669"/>
    <property type="project" value="TreeGrafter"/>
</dbReference>
<comment type="caution">
    <text evidence="5">The sequence shown here is derived from an EMBL/GenBank/DDBJ whole genome shotgun (WGS) entry which is preliminary data.</text>
</comment>
<dbReference type="Proteomes" id="UP000188613">
    <property type="component" value="Unassembled WGS sequence"/>
</dbReference>
<evidence type="ECO:0000256" key="3">
    <source>
        <dbReference type="RuleBase" id="RU003694"/>
    </source>
</evidence>
<keyword evidence="2 3" id="KW-0808">Transferase</keyword>
<dbReference type="InterPro" id="IPR000794">
    <property type="entry name" value="Beta-ketoacyl_synthase"/>
</dbReference>
<dbReference type="AlphaFoldDB" id="A0A1V2A5T7"/>
<dbReference type="SUPFAM" id="SSF53901">
    <property type="entry name" value="Thiolase-like"/>
    <property type="match status" value="2"/>
</dbReference>
<reference evidence="5 6" key="1">
    <citation type="submission" date="2016-12" db="EMBL/GenBank/DDBJ databases">
        <title>Domibacillus sp. SAB 38T whole genome sequencing.</title>
        <authorList>
            <person name="Verma A."/>
            <person name="Ojha A.K."/>
            <person name="Krishnamurthi S."/>
        </authorList>
    </citation>
    <scope>NUCLEOTIDE SEQUENCE [LARGE SCALE GENOMIC DNA]</scope>
    <source>
        <strain evidence="5 6">SAB 38</strain>
    </source>
</reference>
<dbReference type="InterPro" id="IPR014030">
    <property type="entry name" value="Ketoacyl_synth_N"/>
</dbReference>
<evidence type="ECO:0000313" key="6">
    <source>
        <dbReference type="Proteomes" id="UP000188613"/>
    </source>
</evidence>
<dbReference type="GO" id="GO:0005829">
    <property type="term" value="C:cytosol"/>
    <property type="evidence" value="ECO:0007669"/>
    <property type="project" value="TreeGrafter"/>
</dbReference>
<dbReference type="STRING" id="1714355.BTO28_13720"/>
<dbReference type="EMBL" id="MSFI01000024">
    <property type="protein sequence ID" value="OMP66174.1"/>
    <property type="molecule type" value="Genomic_DNA"/>
</dbReference>
<dbReference type="SMART" id="SM00825">
    <property type="entry name" value="PKS_KS"/>
    <property type="match status" value="1"/>
</dbReference>
<keyword evidence="6" id="KW-1185">Reference proteome</keyword>
<accession>A0A1V2A5T7</accession>
<sequence length="388" mass="42049">MGIQLPGANRIEQFTKMLDQNLCPLRVVKNIGTPKNPDLVMGIIEHQVLEQPQFKRYTRVSKLAIAAAEEALQTAAIKNKDHRRVCVIFGTSVGGLTEVEELAKYATQENFRNYPVTGVSSGNIGSLAIAVGAHVKANHLQLTLGNTCTASTDAIILGKQLLEENLTDICIVGGAESPINRTLTYGFAKMKALAVEEDVREAGMPFSTSTKGFVISEGAGALILEREEDAMQREAEIFGFIENGFSNNDNISTYESDQTGDKMTIVLKKICGGQEPTYINSQALGLMENDMVEAAAYRNCYDGRVPITSIKGLIGHTFAASGVVQTIASLISMKEQFIPATYGTNKKGFESLPIVTKKQQQHIESVAVTTHGFGGSNTGLLIRNMRVR</sequence>
<dbReference type="PANTHER" id="PTHR11712">
    <property type="entry name" value="POLYKETIDE SYNTHASE-RELATED"/>
    <property type="match status" value="1"/>
</dbReference>
<evidence type="ECO:0000259" key="4">
    <source>
        <dbReference type="PROSITE" id="PS52004"/>
    </source>
</evidence>
<dbReference type="PANTHER" id="PTHR11712:SF336">
    <property type="entry name" value="3-OXOACYL-[ACYL-CARRIER-PROTEIN] SYNTHASE, MITOCHONDRIAL"/>
    <property type="match status" value="1"/>
</dbReference>
<dbReference type="InterPro" id="IPR014031">
    <property type="entry name" value="Ketoacyl_synth_C"/>
</dbReference>
<dbReference type="PROSITE" id="PS52004">
    <property type="entry name" value="KS3_2"/>
    <property type="match status" value="1"/>
</dbReference>
<evidence type="ECO:0000256" key="1">
    <source>
        <dbReference type="ARBA" id="ARBA00008467"/>
    </source>
</evidence>
<dbReference type="Pfam" id="PF02801">
    <property type="entry name" value="Ketoacyl-synt_C"/>
    <property type="match status" value="1"/>
</dbReference>
<protein>
    <recommendedName>
        <fullName evidence="4">Ketosynthase family 3 (KS3) domain-containing protein</fullName>
    </recommendedName>
</protein>
<evidence type="ECO:0000313" key="5">
    <source>
        <dbReference type="EMBL" id="OMP66174.1"/>
    </source>
</evidence>
<feature type="domain" description="Ketosynthase family 3 (KS3)" evidence="4">
    <location>
        <begin position="1"/>
        <end position="384"/>
    </location>
</feature>
<comment type="similarity">
    <text evidence="1 3">Belongs to the thiolase-like superfamily. Beta-ketoacyl-ACP synthases family.</text>
</comment>